<organism evidence="1 2">
    <name type="scientific">Mythimna loreyi</name>
    <dbReference type="NCBI Taxonomy" id="667449"/>
    <lineage>
        <taxon>Eukaryota</taxon>
        <taxon>Metazoa</taxon>
        <taxon>Ecdysozoa</taxon>
        <taxon>Arthropoda</taxon>
        <taxon>Hexapoda</taxon>
        <taxon>Insecta</taxon>
        <taxon>Pterygota</taxon>
        <taxon>Neoptera</taxon>
        <taxon>Endopterygota</taxon>
        <taxon>Lepidoptera</taxon>
        <taxon>Glossata</taxon>
        <taxon>Ditrysia</taxon>
        <taxon>Noctuoidea</taxon>
        <taxon>Noctuidae</taxon>
        <taxon>Noctuinae</taxon>
        <taxon>Hadenini</taxon>
        <taxon>Mythimna</taxon>
    </lineage>
</organism>
<proteinExistence type="predicted"/>
<protein>
    <submittedName>
        <fullName evidence="1">Uncharacterized protein</fullName>
    </submittedName>
</protein>
<name>A0ACC2R843_9NEOP</name>
<accession>A0ACC2R843</accession>
<gene>
    <name evidence="1" type="ORF">PYW08_006808</name>
</gene>
<sequence length="436" mass="52454">MESEDERTPTIKRQMERSGDEDSPVKRKRVKRESDNNIIESPVKKIERQMEFSDILQDFDDLNEPACMDRILMYLEEIKDEDHFFMEELVSKLKDEDITWDQPWYQQSNSLSRPLKTTDNENHPEPYRTDTICKAECDKIQENWNEFIKLYDVPDKLICLARWKNKDKSRLPNTPEERARRFVIAFLARGLQRTMFQVFRHVMTHFGGSVKGAYSAEEEKIMKVCFMHHPNNSVTLLSMVLGREPRGIYKRLQQLFNGKPEKKKIKWNLELATRFLKLLLKYTQLPLEELKYRKIDKSVWLKLAKKFDQHYIYLQSFWYQTLHVQVFVKRNVKINKLRKAVFKSLKSSSYQVWTDIRWKDIVKQCPDGFTHRFIYALCRRVVYRIPEYLKKPLLDVAEQALDKLKNDQYRKRRLKTLQFNEDGCLEAVRYDLKEPI</sequence>
<evidence type="ECO:0000313" key="1">
    <source>
        <dbReference type="EMBL" id="KAJ8736152.1"/>
    </source>
</evidence>
<comment type="caution">
    <text evidence="1">The sequence shown here is derived from an EMBL/GenBank/DDBJ whole genome shotgun (WGS) entry which is preliminary data.</text>
</comment>
<dbReference type="EMBL" id="CM056778">
    <property type="protein sequence ID" value="KAJ8736152.1"/>
    <property type="molecule type" value="Genomic_DNA"/>
</dbReference>
<evidence type="ECO:0000313" key="2">
    <source>
        <dbReference type="Proteomes" id="UP001231649"/>
    </source>
</evidence>
<keyword evidence="2" id="KW-1185">Reference proteome</keyword>
<dbReference type="Proteomes" id="UP001231649">
    <property type="component" value="Chromosome 2"/>
</dbReference>
<reference evidence="1" key="1">
    <citation type="submission" date="2023-03" db="EMBL/GenBank/DDBJ databases">
        <title>Chromosome-level genomes of two armyworms, Mythimna separata and Mythimna loreyi, provide insights into the biosynthesis and reception of sex pheromones.</title>
        <authorList>
            <person name="Zhao H."/>
        </authorList>
    </citation>
    <scope>NUCLEOTIDE SEQUENCE</scope>
    <source>
        <strain evidence="1">BeijingLab</strain>
    </source>
</reference>